<keyword evidence="3" id="KW-0378">Hydrolase</keyword>
<keyword evidence="4" id="KW-1185">Reference proteome</keyword>
<dbReference type="EMBL" id="JAUEPO010000007">
    <property type="protein sequence ID" value="KAK3317818.1"/>
    <property type="molecule type" value="Genomic_DNA"/>
</dbReference>
<dbReference type="Gene3D" id="3.40.50.1820">
    <property type="entry name" value="alpha/beta hydrolase"/>
    <property type="match status" value="1"/>
</dbReference>
<dbReference type="PANTHER" id="PTHR12277:SF81">
    <property type="entry name" value="PROTEIN ABHD13"/>
    <property type="match status" value="1"/>
</dbReference>
<feature type="domain" description="AB hydrolase-1" evidence="2">
    <location>
        <begin position="128"/>
        <end position="277"/>
    </location>
</feature>
<feature type="transmembrane region" description="Helical" evidence="1">
    <location>
        <begin position="12"/>
        <end position="33"/>
    </location>
</feature>
<evidence type="ECO:0000259" key="2">
    <source>
        <dbReference type="Pfam" id="PF12697"/>
    </source>
</evidence>
<reference evidence="3" key="2">
    <citation type="submission" date="2023-06" db="EMBL/GenBank/DDBJ databases">
        <authorList>
            <consortium name="Lawrence Berkeley National Laboratory"/>
            <person name="Haridas S."/>
            <person name="Hensen N."/>
            <person name="Bonometti L."/>
            <person name="Westerberg I."/>
            <person name="Brannstrom I.O."/>
            <person name="Guillou S."/>
            <person name="Cros-Aarteil S."/>
            <person name="Calhoun S."/>
            <person name="Kuo A."/>
            <person name="Mondo S."/>
            <person name="Pangilinan J."/>
            <person name="Riley R."/>
            <person name="Labutti K."/>
            <person name="Andreopoulos B."/>
            <person name="Lipzen A."/>
            <person name="Chen C."/>
            <person name="Yanf M."/>
            <person name="Daum C."/>
            <person name="Ng V."/>
            <person name="Clum A."/>
            <person name="Steindorff A."/>
            <person name="Ohm R."/>
            <person name="Martin F."/>
            <person name="Silar P."/>
            <person name="Natvig D."/>
            <person name="Lalanne C."/>
            <person name="Gautier V."/>
            <person name="Ament-Velasquez S.L."/>
            <person name="Kruys A."/>
            <person name="Hutchinson M.I."/>
            <person name="Powell A.J."/>
            <person name="Barry K."/>
            <person name="Miller A.N."/>
            <person name="Grigoriev I.V."/>
            <person name="Debuchy R."/>
            <person name="Gladieux P."/>
            <person name="Thoren M.H."/>
            <person name="Johannesson H."/>
        </authorList>
    </citation>
    <scope>NUCLEOTIDE SEQUENCE</scope>
    <source>
        <strain evidence="3">SMH4131-1</strain>
    </source>
</reference>
<dbReference type="SUPFAM" id="SSF53474">
    <property type="entry name" value="alpha/beta-Hydrolases"/>
    <property type="match status" value="1"/>
</dbReference>
<keyword evidence="1" id="KW-1133">Transmembrane helix</keyword>
<protein>
    <submittedName>
        <fullName evidence="3">Alpha/Beta hydrolase protein</fullName>
    </submittedName>
</protein>
<evidence type="ECO:0000313" key="4">
    <source>
        <dbReference type="Proteomes" id="UP001286456"/>
    </source>
</evidence>
<dbReference type="Proteomes" id="UP001286456">
    <property type="component" value="Unassembled WGS sequence"/>
</dbReference>
<dbReference type="PANTHER" id="PTHR12277">
    <property type="entry name" value="ALPHA/BETA HYDROLASE DOMAIN-CONTAINING PROTEIN"/>
    <property type="match status" value="1"/>
</dbReference>
<comment type="caution">
    <text evidence="3">The sequence shown here is derived from an EMBL/GenBank/DDBJ whole genome shotgun (WGS) entry which is preliminary data.</text>
</comment>
<name>A0AAE0I397_9PEZI</name>
<gene>
    <name evidence="3" type="ORF">B0T19DRAFT_405481</name>
</gene>
<dbReference type="GO" id="GO:0016787">
    <property type="term" value="F:hydrolase activity"/>
    <property type="evidence" value="ECO:0007669"/>
    <property type="project" value="UniProtKB-KW"/>
</dbReference>
<organism evidence="3 4">
    <name type="scientific">Cercophora scortea</name>
    <dbReference type="NCBI Taxonomy" id="314031"/>
    <lineage>
        <taxon>Eukaryota</taxon>
        <taxon>Fungi</taxon>
        <taxon>Dikarya</taxon>
        <taxon>Ascomycota</taxon>
        <taxon>Pezizomycotina</taxon>
        <taxon>Sordariomycetes</taxon>
        <taxon>Sordariomycetidae</taxon>
        <taxon>Sordariales</taxon>
        <taxon>Lasiosphaeriaceae</taxon>
        <taxon>Cercophora</taxon>
    </lineage>
</organism>
<sequence length="392" mass="42878">MPNSNSRLLPVLAFGVPLGIYALFLGLSAIPFFQRSFLYAHKISSLLWNDVNQPEAWGFAKNQVTPFSLTTVDNQTLYAWHILPLPLYAQHEDTLAAQPSGFCGDITQTENFKLLRDDPTSHLIITFHGNAGHIAQAIRPAHYHSLTDTSSFHILAIDYRGFGHSTGTPTEAGLIIDAVTAITWAMTVAKVPADRIVLVGHSLGTAVASAATEYFANEGVDFAGVVLISPFSSLPEMLSGYAIAGWAPVLAPVRAWPWLLNTGMGLVVDKWMSADRLREAVRTVKGRGGRLRLSLVHARNDWDIPCVEDDKIFRDAVEGLDGSMLEEEGFEAEKKARTVERGEHAFVATWTDDDVVLRQELVPYGGHNDVAYSSTVVMAIMRSFGLVGETGE</sequence>
<evidence type="ECO:0000256" key="1">
    <source>
        <dbReference type="SAM" id="Phobius"/>
    </source>
</evidence>
<evidence type="ECO:0000313" key="3">
    <source>
        <dbReference type="EMBL" id="KAK3317818.1"/>
    </source>
</evidence>
<reference evidence="3" key="1">
    <citation type="journal article" date="2023" name="Mol. Phylogenet. Evol.">
        <title>Genome-scale phylogeny and comparative genomics of the fungal order Sordariales.</title>
        <authorList>
            <person name="Hensen N."/>
            <person name="Bonometti L."/>
            <person name="Westerberg I."/>
            <person name="Brannstrom I.O."/>
            <person name="Guillou S."/>
            <person name="Cros-Aarteil S."/>
            <person name="Calhoun S."/>
            <person name="Haridas S."/>
            <person name="Kuo A."/>
            <person name="Mondo S."/>
            <person name="Pangilinan J."/>
            <person name="Riley R."/>
            <person name="LaButti K."/>
            <person name="Andreopoulos B."/>
            <person name="Lipzen A."/>
            <person name="Chen C."/>
            <person name="Yan M."/>
            <person name="Daum C."/>
            <person name="Ng V."/>
            <person name="Clum A."/>
            <person name="Steindorff A."/>
            <person name="Ohm R.A."/>
            <person name="Martin F."/>
            <person name="Silar P."/>
            <person name="Natvig D.O."/>
            <person name="Lalanne C."/>
            <person name="Gautier V."/>
            <person name="Ament-Velasquez S.L."/>
            <person name="Kruys A."/>
            <person name="Hutchinson M.I."/>
            <person name="Powell A.J."/>
            <person name="Barry K."/>
            <person name="Miller A.N."/>
            <person name="Grigoriev I.V."/>
            <person name="Debuchy R."/>
            <person name="Gladieux P."/>
            <person name="Hiltunen Thoren M."/>
            <person name="Johannesson H."/>
        </authorList>
    </citation>
    <scope>NUCLEOTIDE SEQUENCE</scope>
    <source>
        <strain evidence="3">SMH4131-1</strain>
    </source>
</reference>
<keyword evidence="1" id="KW-0812">Transmembrane</keyword>
<dbReference type="Pfam" id="PF12697">
    <property type="entry name" value="Abhydrolase_6"/>
    <property type="match status" value="1"/>
</dbReference>
<proteinExistence type="predicted"/>
<keyword evidence="1" id="KW-0472">Membrane</keyword>
<dbReference type="InterPro" id="IPR029058">
    <property type="entry name" value="AB_hydrolase_fold"/>
</dbReference>
<dbReference type="InterPro" id="IPR000073">
    <property type="entry name" value="AB_hydrolase_1"/>
</dbReference>
<dbReference type="AlphaFoldDB" id="A0AAE0I397"/>
<accession>A0AAE0I397</accession>